<keyword evidence="14" id="KW-0472">Membrane</keyword>
<comment type="caution">
    <text evidence="18">The sequence shown here is derived from an EMBL/GenBank/DDBJ whole genome shotgun (WGS) entry which is preliminary data.</text>
</comment>
<feature type="transmembrane region" description="Helical" evidence="14">
    <location>
        <begin position="877"/>
        <end position="895"/>
    </location>
</feature>
<dbReference type="GO" id="GO:0051864">
    <property type="term" value="F:histone H3K36 demethylase activity"/>
    <property type="evidence" value="ECO:0007669"/>
    <property type="project" value="TreeGrafter"/>
</dbReference>
<sequence>MKLSAMTGFKLLLEIWLLLHKVPAESTCLDNAIPSGQRRQLTGPGGQSYPVGLWLNDWAAGYATSSVLRILIEERLGYSVVEQGPGPGTLNAFYALMGCTAPLNLTDRGCGAPVTYSHINFETWAEGYTNEWNEMQVRHTSIAPVNAGSMGYVGKTSLFFPQRVLEDAYYHVGTALDYFRGWNVSWSSPWNFFDSLGSINRSLLYPCNQTRFMLSKPNEDYLSYTGDADGLQRTPTGELVAICPDGYFWLPPSCRDDASKCVPYITGGLGWQLDEVMQKDMSDARRVKSASMSRADGWTIKDWLDCAGVCAMLKQRNLSCSSELAEHGDAWTFILNGVQAANDCLRALHHSLWAAFCLDTQINAYLSAPAAQGLNIHSDPHDVFVLQVEGKKLWHILEGEALSTQSFTLTPGDILYMPAGLLHFAESLDMSSLHITIGVRRESWTASALLAAWIEVDPCISPANGKLTNDTMHKMKLLHQRVSKHFFPWDACNQMLATSLTVPLLRALDEADLPQGLAQGMTMTLAHFACELALKLSESGEEEDMDIAAKLDAMSSKPDPQALLRVVFAVREFRWKQHYEFNNAKKLQFQGTLPELRGSSRLQRCADASAQLSATGLLINGYHILDISEPALPIFRYCMGMHTGAAGEVFRVCEIPGLRELATAFHMPLALAVAQSGQAYANLPLQATSTFYWWVPDPTFLELQPIEVQFPPYDFNAWARGDKRTGISDSPISKLVSQDLSTLAPRVEDLVRNVRFHMSDVNRMMKDQKDTGDSFAEVACRWLQMNPTSWETWLPDVTKCFPGLGLYNTNLHKFVDAREDPTHIECRACISGRYSSRLDDSKGLTYVCAECEPGTSQAVGAALSCEPCQLGEYQHPGLKRILLVFIGLSISYYLLTSTTTAKASVLFTTTCAFGMTIALLQSVGIIGMMTVDFPEGVKGVYALLQIFVLDVDSMALSCVAGTSKPLLYILSVLFFPTALLWLLACHLASKLLPRRHRWETTKTCSVMGQVMQVGFSTMSNIALAPLMCFSHPNGVHSILKYPAVTCGSESHAIMTVAGLALLVFGVLGFLSLCIYLAVMVPIWSSRGQHDYVRSARFLVFRFRLDSWWWGVPLLMRGPLLSLPLALATDFPAVQASFVTLTMLLFLTGGARAWPWKVPLLNTLDCFMTFCVVMLVTTTSLQLGALDASMESFVATFSKVILSLLGCAMLLLLLGTSSALLYRGALGGQREIYLFNLQKVPSAISMSGKLKIIATELASMHTEEVCQSIETMSIVDLNLLLASMSLLAMEVVPQVQEHMSFHRRSSLRMTSRISTNSFAVKPLSQAERLAKIESLRSQRSSGNSAASVPVRSDVPCLAVKLHEVSLQACAGNQDDGLYKKPAGNEVVHMLI</sequence>
<dbReference type="GO" id="GO:0022857">
    <property type="term" value="F:transmembrane transporter activity"/>
    <property type="evidence" value="ECO:0007669"/>
    <property type="project" value="InterPro"/>
</dbReference>
<feature type="transmembrane region" description="Helical" evidence="14">
    <location>
        <begin position="1165"/>
        <end position="1184"/>
    </location>
</feature>
<dbReference type="Pfam" id="PF04069">
    <property type="entry name" value="OpuAC"/>
    <property type="match status" value="1"/>
</dbReference>
<keyword evidence="4" id="KW-0479">Metal-binding</keyword>
<dbReference type="InterPro" id="IPR003347">
    <property type="entry name" value="JmjC_dom"/>
</dbReference>
<dbReference type="Gene3D" id="2.60.120.650">
    <property type="entry name" value="Cupin"/>
    <property type="match status" value="1"/>
</dbReference>
<evidence type="ECO:0000259" key="16">
    <source>
        <dbReference type="Pfam" id="PF04069"/>
    </source>
</evidence>
<comment type="function">
    <text evidence="11">Oxygenase that can act as both a histone lysine demethylase and a ribosomal histidine hydroxylase. Is involved in the demethylation of trimethylated 'Lys-9' on histone H3 (H3K9me3), leading to an increase in ribosomal RNA expression. Also catalyzes the hydroxylation of 60S ribosomal protein L27a on 'His-39'. May play an important role in cell growth and survival. May be involved in ribosome biogenesis, most likely during the assembly process of pre-ribosomal particles.</text>
</comment>
<feature type="domain" description="JmjC" evidence="17">
    <location>
        <begin position="359"/>
        <end position="444"/>
    </location>
</feature>
<proteinExistence type="inferred from homology"/>
<feature type="transmembrane region" description="Helical" evidence="14">
    <location>
        <begin position="966"/>
        <end position="989"/>
    </location>
</feature>
<evidence type="ECO:0000256" key="14">
    <source>
        <dbReference type="SAM" id="Phobius"/>
    </source>
</evidence>
<dbReference type="GO" id="GO:0036139">
    <property type="term" value="F:peptidyl-histidine dioxygenase activity"/>
    <property type="evidence" value="ECO:0007669"/>
    <property type="project" value="UniProtKB-EC"/>
</dbReference>
<evidence type="ECO:0000313" key="19">
    <source>
        <dbReference type="Proteomes" id="UP000186817"/>
    </source>
</evidence>
<keyword evidence="14" id="KW-0812">Transmembrane</keyword>
<feature type="transmembrane region" description="Helical" evidence="14">
    <location>
        <begin position="1132"/>
        <end position="1153"/>
    </location>
</feature>
<dbReference type="GO" id="GO:0042254">
    <property type="term" value="P:ribosome biogenesis"/>
    <property type="evidence" value="ECO:0007669"/>
    <property type="project" value="UniProtKB-KW"/>
</dbReference>
<evidence type="ECO:0000256" key="5">
    <source>
        <dbReference type="ARBA" id="ARBA00023004"/>
    </source>
</evidence>
<comment type="catalytic activity">
    <reaction evidence="13">
        <text>L-histidyl-[protein] + 2-oxoglutarate + O2 = (3S)-3-hydroxy-L-histidyl-[protein] + succinate + CO2</text>
        <dbReference type="Rhea" id="RHEA:54256"/>
        <dbReference type="Rhea" id="RHEA-COMP:9745"/>
        <dbReference type="Rhea" id="RHEA-COMP:13840"/>
        <dbReference type="ChEBI" id="CHEBI:15379"/>
        <dbReference type="ChEBI" id="CHEBI:16526"/>
        <dbReference type="ChEBI" id="CHEBI:16810"/>
        <dbReference type="ChEBI" id="CHEBI:29979"/>
        <dbReference type="ChEBI" id="CHEBI:30031"/>
        <dbReference type="ChEBI" id="CHEBI:138021"/>
        <dbReference type="EC" id="1.14.11.79"/>
    </reaction>
</comment>
<keyword evidence="5" id="KW-0408">Iron</keyword>
<feature type="transmembrane region" description="Helical" evidence="14">
    <location>
        <begin position="907"/>
        <end position="931"/>
    </location>
</feature>
<feature type="domain" description="ABC-type glycine betaine transport system substrate-binding" evidence="16">
    <location>
        <begin position="678"/>
        <end position="784"/>
    </location>
</feature>
<feature type="chain" id="PRO_5013249090" description="Ribosomal oxygenase 2" evidence="15">
    <location>
        <begin position="25"/>
        <end position="1390"/>
    </location>
</feature>
<dbReference type="SUPFAM" id="SSF53850">
    <property type="entry name" value="Periplasmic binding protein-like II"/>
    <property type="match status" value="1"/>
</dbReference>
<evidence type="ECO:0000259" key="17">
    <source>
        <dbReference type="Pfam" id="PF08007"/>
    </source>
</evidence>
<keyword evidence="18" id="KW-0489">Methyltransferase</keyword>
<dbReference type="PANTHER" id="PTHR13096:SF7">
    <property type="entry name" value="RIBOSOMAL OXYGENASE 2"/>
    <property type="match status" value="1"/>
</dbReference>
<feature type="transmembrane region" description="Helical" evidence="14">
    <location>
        <begin position="1199"/>
        <end position="1221"/>
    </location>
</feature>
<dbReference type="GO" id="GO:0046872">
    <property type="term" value="F:metal ion binding"/>
    <property type="evidence" value="ECO:0007669"/>
    <property type="project" value="UniProtKB-KW"/>
</dbReference>
<dbReference type="GO" id="GO:0032259">
    <property type="term" value="P:methylation"/>
    <property type="evidence" value="ECO:0007669"/>
    <property type="project" value="UniProtKB-KW"/>
</dbReference>
<comment type="similarity">
    <text evidence="6">Belongs to the ROX family. MINA53 subfamily.</text>
</comment>
<dbReference type="Gene3D" id="3.40.190.10">
    <property type="entry name" value="Periplasmic binding protein-like II"/>
    <property type="match status" value="1"/>
</dbReference>
<evidence type="ECO:0000256" key="15">
    <source>
        <dbReference type="SAM" id="SignalP"/>
    </source>
</evidence>
<evidence type="ECO:0000313" key="18">
    <source>
        <dbReference type="EMBL" id="OLP94200.1"/>
    </source>
</evidence>
<accession>A0A1Q9DGI1</accession>
<protein>
    <recommendedName>
        <fullName evidence="7">Ribosomal oxygenase 2</fullName>
    </recommendedName>
    <alternativeName>
        <fullName evidence="8">Bifunctional lysine-specific demethylase and histidyl-hydroxylase MINA</fullName>
    </alternativeName>
    <alternativeName>
        <fullName evidence="9">Histone lysine demethylase MINA</fullName>
    </alternativeName>
    <alternativeName>
        <fullName evidence="10">MYC-induced nuclear antigen</fullName>
    </alternativeName>
</protein>
<evidence type="ECO:0000256" key="8">
    <source>
        <dbReference type="ARBA" id="ARBA00034359"/>
    </source>
</evidence>
<evidence type="ECO:0000256" key="7">
    <source>
        <dbReference type="ARBA" id="ARBA00034334"/>
    </source>
</evidence>
<evidence type="ECO:0000256" key="13">
    <source>
        <dbReference type="ARBA" id="ARBA00049465"/>
    </source>
</evidence>
<evidence type="ECO:0000256" key="2">
    <source>
        <dbReference type="ARBA" id="ARBA00004604"/>
    </source>
</evidence>
<organism evidence="18 19">
    <name type="scientific">Symbiodinium microadriaticum</name>
    <name type="common">Dinoflagellate</name>
    <name type="synonym">Zooxanthella microadriatica</name>
    <dbReference type="NCBI Taxonomy" id="2951"/>
    <lineage>
        <taxon>Eukaryota</taxon>
        <taxon>Sar</taxon>
        <taxon>Alveolata</taxon>
        <taxon>Dinophyceae</taxon>
        <taxon>Suessiales</taxon>
        <taxon>Symbiodiniaceae</taxon>
        <taxon>Symbiodinium</taxon>
    </lineage>
</organism>
<comment type="subcellular location">
    <subcellularLocation>
        <location evidence="2">Nucleus</location>
        <location evidence="2">Nucleolus</location>
    </subcellularLocation>
</comment>
<evidence type="ECO:0000256" key="4">
    <source>
        <dbReference type="ARBA" id="ARBA00022723"/>
    </source>
</evidence>
<dbReference type="OrthoDB" id="429038at2759"/>
<dbReference type="GO" id="GO:0032453">
    <property type="term" value="F:histone H3K4 demethylase activity"/>
    <property type="evidence" value="ECO:0007669"/>
    <property type="project" value="TreeGrafter"/>
</dbReference>
<dbReference type="GO" id="GO:0008168">
    <property type="term" value="F:methyltransferase activity"/>
    <property type="evidence" value="ECO:0007669"/>
    <property type="project" value="UniProtKB-KW"/>
</dbReference>
<keyword evidence="14" id="KW-1133">Transmembrane helix</keyword>
<dbReference type="GO" id="GO:0005730">
    <property type="term" value="C:nucleolus"/>
    <property type="evidence" value="ECO:0007669"/>
    <property type="project" value="UniProtKB-SubCell"/>
</dbReference>
<feature type="transmembrane region" description="Helical" evidence="14">
    <location>
        <begin position="1052"/>
        <end position="1085"/>
    </location>
</feature>
<evidence type="ECO:0000256" key="9">
    <source>
        <dbReference type="ARBA" id="ARBA00034360"/>
    </source>
</evidence>
<keyword evidence="3" id="KW-0690">Ribosome biogenesis</keyword>
<dbReference type="PANTHER" id="PTHR13096">
    <property type="entry name" value="MINA53 MYC INDUCED NUCLEAR ANTIGEN"/>
    <property type="match status" value="1"/>
</dbReference>
<evidence type="ECO:0000256" key="3">
    <source>
        <dbReference type="ARBA" id="ARBA00022517"/>
    </source>
</evidence>
<keyword evidence="18" id="KW-0808">Transferase</keyword>
<comment type="catalytic activity">
    <reaction evidence="12">
        <text>L-histidyl-[ribosomal protein uL15] + 2-oxoglutarate + O2 = (3S)-3-hydroxy-L-histidyl-[ribosomal protein uL15] + succinate + CO2</text>
        <dbReference type="Rhea" id="RHEA:54024"/>
        <dbReference type="Rhea" id="RHEA-COMP:13760"/>
        <dbReference type="Rhea" id="RHEA-COMP:13761"/>
        <dbReference type="ChEBI" id="CHEBI:15379"/>
        <dbReference type="ChEBI" id="CHEBI:16526"/>
        <dbReference type="ChEBI" id="CHEBI:16810"/>
        <dbReference type="ChEBI" id="CHEBI:29979"/>
        <dbReference type="ChEBI" id="CHEBI:30031"/>
        <dbReference type="ChEBI" id="CHEBI:138021"/>
    </reaction>
</comment>
<gene>
    <name evidence="18" type="primary">No66</name>
    <name evidence="18" type="ORF">AK812_SmicGene23802</name>
</gene>
<dbReference type="Proteomes" id="UP000186817">
    <property type="component" value="Unassembled WGS sequence"/>
</dbReference>
<name>A0A1Q9DGI1_SYMMI</name>
<dbReference type="GO" id="GO:0043190">
    <property type="term" value="C:ATP-binding cassette (ABC) transporter complex"/>
    <property type="evidence" value="ECO:0007669"/>
    <property type="project" value="InterPro"/>
</dbReference>
<evidence type="ECO:0000256" key="12">
    <source>
        <dbReference type="ARBA" id="ARBA00047687"/>
    </source>
</evidence>
<keyword evidence="15" id="KW-0732">Signal</keyword>
<dbReference type="Pfam" id="PF08007">
    <property type="entry name" value="JmjC_2"/>
    <property type="match status" value="1"/>
</dbReference>
<feature type="signal peptide" evidence="15">
    <location>
        <begin position="1"/>
        <end position="24"/>
    </location>
</feature>
<evidence type="ECO:0000256" key="11">
    <source>
        <dbReference type="ARBA" id="ARBA00046256"/>
    </source>
</evidence>
<dbReference type="SUPFAM" id="SSF51197">
    <property type="entry name" value="Clavaminate synthase-like"/>
    <property type="match status" value="1"/>
</dbReference>
<evidence type="ECO:0000256" key="1">
    <source>
        <dbReference type="ARBA" id="ARBA00001954"/>
    </source>
</evidence>
<comment type="cofactor">
    <cofactor evidence="1">
        <name>Fe(2+)</name>
        <dbReference type="ChEBI" id="CHEBI:29033"/>
    </cofactor>
</comment>
<keyword evidence="19" id="KW-1185">Reference proteome</keyword>
<dbReference type="InterPro" id="IPR039994">
    <property type="entry name" value="NO66-like"/>
</dbReference>
<evidence type="ECO:0000256" key="6">
    <source>
        <dbReference type="ARBA" id="ARBA00034314"/>
    </source>
</evidence>
<reference evidence="18 19" key="1">
    <citation type="submission" date="2016-02" db="EMBL/GenBank/DDBJ databases">
        <title>Genome analysis of coral dinoflagellate symbionts highlights evolutionary adaptations to a symbiotic lifestyle.</title>
        <authorList>
            <person name="Aranda M."/>
            <person name="Li Y."/>
            <person name="Liew Y.J."/>
            <person name="Baumgarten S."/>
            <person name="Simakov O."/>
            <person name="Wilson M."/>
            <person name="Piel J."/>
            <person name="Ashoor H."/>
            <person name="Bougouffa S."/>
            <person name="Bajic V.B."/>
            <person name="Ryu T."/>
            <person name="Ravasi T."/>
            <person name="Bayer T."/>
            <person name="Micklem G."/>
            <person name="Kim H."/>
            <person name="Bhak J."/>
            <person name="Lajeunesse T.C."/>
            <person name="Voolstra C.R."/>
        </authorList>
    </citation>
    <scope>NUCLEOTIDE SEQUENCE [LARGE SCALE GENOMIC DNA]</scope>
    <source>
        <strain evidence="18 19">CCMP2467</strain>
    </source>
</reference>
<evidence type="ECO:0000256" key="10">
    <source>
        <dbReference type="ARBA" id="ARBA00034372"/>
    </source>
</evidence>
<dbReference type="InterPro" id="IPR007210">
    <property type="entry name" value="ABC_Gly_betaine_transp_sub-bd"/>
</dbReference>
<dbReference type="EMBL" id="LSRX01000553">
    <property type="protein sequence ID" value="OLP94200.1"/>
    <property type="molecule type" value="Genomic_DNA"/>
</dbReference>